<comment type="function">
    <text evidence="9">Component of the Mediator complex, a coactivator involved in the regulated transcription of nearly all RNA polymerase II-dependent genes. Mediator functions as a bridge to convey information from gene-specific regulatory proteins to the basal RNA polymerase II transcription machinery. Mediator is recruited to promoters by direct interactions with regulatory proteins and serves as a scaffold for the assembly of a functional preinitiation complex with RNA polymerase II and the general transcription factors.</text>
</comment>
<proteinExistence type="inferred from homology"/>
<dbReference type="PANTHER" id="PTHR35784">
    <property type="entry name" value="MEDIATOR OF RNA POLYMERASE II TRANSCRIPTION SUBUNIT 5"/>
    <property type="match status" value="1"/>
</dbReference>
<sequence>MRPIERLLHLSNRRNVSDKQFLHLFKQLDGKTPVTAGEFVDLLEDSSNERYLTVVSLIKLNSFWKAVAKLPTNQQVRILRKYHLKIHLITDVEAFLPIFVEYSEHVLDQNNEELLNELIFNWGTLISKFSLKDKEVVKVFVTKLMSFLNANNYTKQFEYCSNKFTTSKQNLTIQPRLNNLNLNVNSKNHSSYESIKIFFYFNEMFKSYQVPDNEKLFKNFNEVFKGDCYKLIYSMFNGIYLSEQAKQPSFVKNNWLNFLSSRVPKLILLYKVDNLEDTINKAFENFDNFDKINTNLKQYFIKSLIFNKILSIKSFHRFFPNEGKVNQQTLIHEMSNVNSSENFQDNLNDKLYSINCEFISIDESNLMEYLDTTINKVEFSMQKQVDLISTMKNMMDLLVDEQSLEKLNRLLLILLKSPKLFQVFMFNLSDREIIFKLIKLLDNDSFKLNDNNEGSFQEFFSYFGVLLLFIMQCSEYINMDFNMKNSFTSTYLHNYNLNYTNLTPVFNEEVENDKTIASNYNSLINDWINSLFDEAEGLSDDLIKSIDVKQVYQLIPLIYQQAVIAFINGKINLKILNNGLDYLSQNFLLPCSVSIVKWILSKISLKNKNLNNYLTVLKEIMKIISKVKDESSNELKLTAEVVLNFIIQLAVSELRYLNIPGNLINNDMLTEQIRLSEAPAKVNSLCFEVFETNLIKALNGNEADFELINYYVYSSDSMIKDLLITLNTSNTSIKTNNENLKLVIDFVIFINLNRTIKSEPVKQFWINKFSSLKIDTSKYDFNTTFEKNIDYHFSTIFNVDGNDDGNEDLEEGNADELFEPISFDYCLNEMAKASNDLTEFLYIVQRFQDLSENKSFLSSINLIHTKLLNDLKSFQC</sequence>
<evidence type="ECO:0000256" key="5">
    <source>
        <dbReference type="ARBA" id="ARBA00023159"/>
    </source>
</evidence>
<evidence type="ECO:0000256" key="6">
    <source>
        <dbReference type="ARBA" id="ARBA00023163"/>
    </source>
</evidence>
<keyword evidence="6 9" id="KW-0804">Transcription</keyword>
<dbReference type="OrthoDB" id="5322661at2759"/>
<dbReference type="GO" id="GO:0016592">
    <property type="term" value="C:mediator complex"/>
    <property type="evidence" value="ECO:0007669"/>
    <property type="project" value="InterPro"/>
</dbReference>
<dbReference type="GO" id="GO:0006357">
    <property type="term" value="P:regulation of transcription by RNA polymerase II"/>
    <property type="evidence" value="ECO:0007669"/>
    <property type="project" value="InterPro"/>
</dbReference>
<dbReference type="KEGG" id="cten:18250209"/>
<evidence type="ECO:0000256" key="3">
    <source>
        <dbReference type="ARBA" id="ARBA00020628"/>
    </source>
</evidence>
<keyword evidence="11" id="KW-1185">Reference proteome</keyword>
<evidence type="ECO:0000256" key="8">
    <source>
        <dbReference type="ARBA" id="ARBA00031256"/>
    </source>
</evidence>
<evidence type="ECO:0000256" key="9">
    <source>
        <dbReference type="RuleBase" id="RU364142"/>
    </source>
</evidence>
<dbReference type="GO" id="GO:0003712">
    <property type="term" value="F:transcription coregulator activity"/>
    <property type="evidence" value="ECO:0007669"/>
    <property type="project" value="InterPro"/>
</dbReference>
<dbReference type="HOGENOM" id="CLU_012200_0_0_1"/>
<accession>G3B0D1</accession>
<name>G3B0D1_CANTC</name>
<dbReference type="Pfam" id="PF08689">
    <property type="entry name" value="Med5"/>
    <property type="match status" value="1"/>
</dbReference>
<protein>
    <recommendedName>
        <fullName evidence="3 9">Mediator of RNA polymerase II transcription subunit 5</fullName>
    </recommendedName>
    <alternativeName>
        <fullName evidence="8 9">Mediator complex subunit 5</fullName>
    </alternativeName>
</protein>
<comment type="subunit">
    <text evidence="9">Component of the Mediator complex.</text>
</comment>
<dbReference type="Proteomes" id="UP000000707">
    <property type="component" value="Unassembled WGS sequence"/>
</dbReference>
<organism evidence="11">
    <name type="scientific">Candida tenuis (strain ATCC 10573 / BCRC 21748 / CBS 615 / JCM 9827 / NBRC 10315 / NRRL Y-1498 / VKM Y-70)</name>
    <name type="common">Yeast</name>
    <name type="synonym">Yamadazyma tenuis</name>
    <dbReference type="NCBI Taxonomy" id="590646"/>
    <lineage>
        <taxon>Eukaryota</taxon>
        <taxon>Fungi</taxon>
        <taxon>Dikarya</taxon>
        <taxon>Ascomycota</taxon>
        <taxon>Saccharomycotina</taxon>
        <taxon>Pichiomycetes</taxon>
        <taxon>Debaryomycetaceae</taxon>
        <taxon>Yamadazyma</taxon>
    </lineage>
</organism>
<keyword evidence="7 9" id="KW-0539">Nucleus</keyword>
<comment type="subcellular location">
    <subcellularLocation>
        <location evidence="1 9">Nucleus</location>
    </subcellularLocation>
</comment>
<evidence type="ECO:0000313" key="11">
    <source>
        <dbReference type="Proteomes" id="UP000000707"/>
    </source>
</evidence>
<keyword evidence="5 9" id="KW-0010">Activator</keyword>
<evidence type="ECO:0000256" key="7">
    <source>
        <dbReference type="ARBA" id="ARBA00023242"/>
    </source>
</evidence>
<evidence type="ECO:0000313" key="10">
    <source>
        <dbReference type="EMBL" id="EGV65369.1"/>
    </source>
</evidence>
<reference evidence="10 11" key="1">
    <citation type="journal article" date="2011" name="Proc. Natl. Acad. Sci. U.S.A.">
        <title>Comparative genomics of xylose-fermenting fungi for enhanced biofuel production.</title>
        <authorList>
            <person name="Wohlbach D.J."/>
            <person name="Kuo A."/>
            <person name="Sato T.K."/>
            <person name="Potts K.M."/>
            <person name="Salamov A.A."/>
            <person name="LaButti K.M."/>
            <person name="Sun H."/>
            <person name="Clum A."/>
            <person name="Pangilinan J.L."/>
            <person name="Lindquist E.A."/>
            <person name="Lucas S."/>
            <person name="Lapidus A."/>
            <person name="Jin M."/>
            <person name="Gunawan C."/>
            <person name="Balan V."/>
            <person name="Dale B.E."/>
            <person name="Jeffries T.W."/>
            <person name="Zinkel R."/>
            <person name="Barry K.W."/>
            <person name="Grigoriev I.V."/>
            <person name="Gasch A.P."/>
        </authorList>
    </citation>
    <scope>NUCLEOTIDE SEQUENCE [LARGE SCALE GENOMIC DNA]</scope>
    <source>
        <strain evidence="11">ATCC 10573 / BCRC 21748 / CBS 615 / JCM 9827 / NBRC 10315 / NRRL Y-1498 / VKM Y-70</strain>
    </source>
</reference>
<evidence type="ECO:0000256" key="1">
    <source>
        <dbReference type="ARBA" id="ARBA00004123"/>
    </source>
</evidence>
<evidence type="ECO:0000256" key="4">
    <source>
        <dbReference type="ARBA" id="ARBA00023015"/>
    </source>
</evidence>
<dbReference type="InterPro" id="IPR014801">
    <property type="entry name" value="Mediator_Med5_fun"/>
</dbReference>
<evidence type="ECO:0000256" key="2">
    <source>
        <dbReference type="ARBA" id="ARBA00008782"/>
    </source>
</evidence>
<dbReference type="AlphaFoldDB" id="G3B0D1"/>
<dbReference type="STRING" id="590646.G3B0D1"/>
<dbReference type="PANTHER" id="PTHR35784:SF1">
    <property type="entry name" value="MEDIATOR OF RNA POLYMERASE II TRANSCRIPTION SUBUNIT 5"/>
    <property type="match status" value="1"/>
</dbReference>
<dbReference type="eggNOG" id="ENOG502R1HB">
    <property type="taxonomic scope" value="Eukaryota"/>
</dbReference>
<comment type="similarity">
    <text evidence="2 9">Belongs to the Mediator complex subunit 5 family.</text>
</comment>
<dbReference type="GeneID" id="18250209"/>
<gene>
    <name evidence="9" type="primary">MED5</name>
    <name evidence="10" type="ORF">CANTEDRAFT_92591</name>
</gene>
<keyword evidence="4 9" id="KW-0805">Transcription regulation</keyword>
<dbReference type="EMBL" id="GL996514">
    <property type="protein sequence ID" value="EGV65369.1"/>
    <property type="molecule type" value="Genomic_DNA"/>
</dbReference>